<name>A0ABU6MGB6_9BACI</name>
<proteinExistence type="inferred from homology"/>
<dbReference type="Gene3D" id="1.10.150.130">
    <property type="match status" value="1"/>
</dbReference>
<keyword evidence="3 5" id="KW-0238">DNA-binding</keyword>
<keyword evidence="2" id="KW-0229">DNA integration</keyword>
<evidence type="ECO:0000313" key="9">
    <source>
        <dbReference type="Proteomes" id="UP001341444"/>
    </source>
</evidence>
<dbReference type="InterPro" id="IPR002104">
    <property type="entry name" value="Integrase_catalytic"/>
</dbReference>
<dbReference type="Proteomes" id="UP001341444">
    <property type="component" value="Unassembled WGS sequence"/>
</dbReference>
<evidence type="ECO:0000313" key="8">
    <source>
        <dbReference type="EMBL" id="MED1203525.1"/>
    </source>
</evidence>
<feature type="domain" description="Core-binding (CB)" evidence="7">
    <location>
        <begin position="1"/>
        <end position="61"/>
    </location>
</feature>
<feature type="domain" description="Tyr recombinase" evidence="6">
    <location>
        <begin position="80"/>
        <end position="229"/>
    </location>
</feature>
<evidence type="ECO:0000256" key="2">
    <source>
        <dbReference type="ARBA" id="ARBA00022908"/>
    </source>
</evidence>
<evidence type="ECO:0000256" key="4">
    <source>
        <dbReference type="ARBA" id="ARBA00023172"/>
    </source>
</evidence>
<organism evidence="8 9">
    <name type="scientific">Heyndrickxia acidicola</name>
    <dbReference type="NCBI Taxonomy" id="209389"/>
    <lineage>
        <taxon>Bacteria</taxon>
        <taxon>Bacillati</taxon>
        <taxon>Bacillota</taxon>
        <taxon>Bacilli</taxon>
        <taxon>Bacillales</taxon>
        <taxon>Bacillaceae</taxon>
        <taxon>Heyndrickxia</taxon>
    </lineage>
</organism>
<evidence type="ECO:0000256" key="5">
    <source>
        <dbReference type="PROSITE-ProRule" id="PRU01248"/>
    </source>
</evidence>
<dbReference type="PANTHER" id="PTHR30349">
    <property type="entry name" value="PHAGE INTEGRASE-RELATED"/>
    <property type="match status" value="1"/>
</dbReference>
<dbReference type="SUPFAM" id="SSF56349">
    <property type="entry name" value="DNA breaking-rejoining enzymes"/>
    <property type="match status" value="1"/>
</dbReference>
<dbReference type="InterPro" id="IPR044068">
    <property type="entry name" value="CB"/>
</dbReference>
<evidence type="ECO:0000259" key="6">
    <source>
        <dbReference type="PROSITE" id="PS51898"/>
    </source>
</evidence>
<protein>
    <submittedName>
        <fullName evidence="8">Tyrosine-type recombinase/integrase</fullName>
    </submittedName>
</protein>
<evidence type="ECO:0000256" key="1">
    <source>
        <dbReference type="ARBA" id="ARBA00008857"/>
    </source>
</evidence>
<dbReference type="InterPro" id="IPR004107">
    <property type="entry name" value="Integrase_SAM-like_N"/>
</dbReference>
<accession>A0ABU6MGB6</accession>
<evidence type="ECO:0000256" key="3">
    <source>
        <dbReference type="ARBA" id="ARBA00023125"/>
    </source>
</evidence>
<dbReference type="InterPro" id="IPR013762">
    <property type="entry name" value="Integrase-like_cat_sf"/>
</dbReference>
<sequence>MTYKREIEEFAKYLDGSGTNLDGYARSDIQQYINWLAAKGRAASTINKSWHAIKKFSRYHKKYEAIEDIRLVKPKDLTEVAPKALSRVEENRLIREVDRNGNKRDYAIVMTLLHTGLRVSELVSLNRDSIDFSERKGEITVIAKGNKERTVPVSAEARRAIERYLEERPDELNPCNYNNRISVRTVQRILNDYGCHPHILRHTYITKLVREGIDWGIFSSCRGIRVWKW</sequence>
<dbReference type="PROSITE" id="PS51898">
    <property type="entry name" value="TYR_RECOMBINASE"/>
    <property type="match status" value="1"/>
</dbReference>
<dbReference type="RefSeq" id="WP_232317652.1">
    <property type="nucleotide sequence ID" value="NZ_JARMAB010000013.1"/>
</dbReference>
<dbReference type="Pfam" id="PF02899">
    <property type="entry name" value="Phage_int_SAM_1"/>
    <property type="match status" value="1"/>
</dbReference>
<dbReference type="EMBL" id="JARMAB010000013">
    <property type="protein sequence ID" value="MED1203525.1"/>
    <property type="molecule type" value="Genomic_DNA"/>
</dbReference>
<keyword evidence="4" id="KW-0233">DNA recombination</keyword>
<evidence type="ECO:0000259" key="7">
    <source>
        <dbReference type="PROSITE" id="PS51900"/>
    </source>
</evidence>
<dbReference type="InterPro" id="IPR010998">
    <property type="entry name" value="Integrase_recombinase_N"/>
</dbReference>
<keyword evidence="9" id="KW-1185">Reference proteome</keyword>
<dbReference type="Pfam" id="PF00589">
    <property type="entry name" value="Phage_integrase"/>
    <property type="match status" value="1"/>
</dbReference>
<dbReference type="PANTHER" id="PTHR30349:SF41">
    <property type="entry name" value="INTEGRASE_RECOMBINASE PROTEIN MJ0367-RELATED"/>
    <property type="match status" value="1"/>
</dbReference>
<reference evidence="8 9" key="1">
    <citation type="submission" date="2023-03" db="EMBL/GenBank/DDBJ databases">
        <title>Bacillus Genome Sequencing.</title>
        <authorList>
            <person name="Dunlap C."/>
        </authorList>
    </citation>
    <scope>NUCLEOTIDE SEQUENCE [LARGE SCALE GENOMIC DNA]</scope>
    <source>
        <strain evidence="8 9">B-23453</strain>
    </source>
</reference>
<gene>
    <name evidence="8" type="ORF">P4T90_10600</name>
</gene>
<comment type="similarity">
    <text evidence="1">Belongs to the 'phage' integrase family.</text>
</comment>
<dbReference type="InterPro" id="IPR011010">
    <property type="entry name" value="DNA_brk_join_enz"/>
</dbReference>
<dbReference type="Gene3D" id="1.10.443.10">
    <property type="entry name" value="Intergrase catalytic core"/>
    <property type="match status" value="1"/>
</dbReference>
<comment type="caution">
    <text evidence="8">The sequence shown here is derived from an EMBL/GenBank/DDBJ whole genome shotgun (WGS) entry which is preliminary data.</text>
</comment>
<dbReference type="InterPro" id="IPR050090">
    <property type="entry name" value="Tyrosine_recombinase_XerCD"/>
</dbReference>
<dbReference type="PROSITE" id="PS51900">
    <property type="entry name" value="CB"/>
    <property type="match status" value="1"/>
</dbReference>